<evidence type="ECO:0000256" key="7">
    <source>
        <dbReference type="SAM" id="MobiDB-lite"/>
    </source>
</evidence>
<dbReference type="GO" id="GO:0019509">
    <property type="term" value="P:L-methionine salvage from methylthioadenosine"/>
    <property type="evidence" value="ECO:0007669"/>
    <property type="project" value="UniProtKB-UniRule"/>
</dbReference>
<dbReference type="InterPro" id="IPR027511">
    <property type="entry name" value="ENOPH1_eukaryotes"/>
</dbReference>
<keyword evidence="2 6" id="KW-0479">Metal-binding</keyword>
<keyword evidence="3 6" id="KW-0378">Hydrolase</keyword>
<dbReference type="UniPathway" id="UPA00904">
    <property type="reaction ID" value="UER00876"/>
</dbReference>
<organism evidence="8">
    <name type="scientific">Scylla olivacea</name>
    <name type="common">Orange mud crab</name>
    <name type="synonym">Cancer olivacea</name>
    <dbReference type="NCBI Taxonomy" id="85551"/>
    <lineage>
        <taxon>Eukaryota</taxon>
        <taxon>Metazoa</taxon>
        <taxon>Ecdysozoa</taxon>
        <taxon>Arthropoda</taxon>
        <taxon>Crustacea</taxon>
        <taxon>Multicrustacea</taxon>
        <taxon>Malacostraca</taxon>
        <taxon>Eumalacostraca</taxon>
        <taxon>Eucarida</taxon>
        <taxon>Decapoda</taxon>
        <taxon>Pleocyemata</taxon>
        <taxon>Brachyura</taxon>
        <taxon>Eubrachyura</taxon>
        <taxon>Portunoidea</taxon>
        <taxon>Portunidae</taxon>
        <taxon>Portuninae</taxon>
        <taxon>Scylla</taxon>
    </lineage>
</organism>
<evidence type="ECO:0000256" key="4">
    <source>
        <dbReference type="ARBA" id="ARBA00022842"/>
    </source>
</evidence>
<feature type="binding site" evidence="6">
    <location>
        <position position="189"/>
    </location>
    <ligand>
        <name>substrate</name>
    </ligand>
</feature>
<accession>A0A0P4W3A6</accession>
<proteinExistence type="inferred from homology"/>
<dbReference type="SFLD" id="SFLDG01129">
    <property type="entry name" value="C1.5:_HAD__Beta-PGM__Phosphata"/>
    <property type="match status" value="1"/>
</dbReference>
<evidence type="ECO:0000256" key="3">
    <source>
        <dbReference type="ARBA" id="ARBA00022801"/>
    </source>
</evidence>
<dbReference type="NCBIfam" id="TIGR01691">
    <property type="entry name" value="enolase-ppase"/>
    <property type="match status" value="1"/>
</dbReference>
<dbReference type="SFLD" id="SFLDF00044">
    <property type="entry name" value="enolase-phosphatase"/>
    <property type="match status" value="1"/>
</dbReference>
<comment type="subcellular location">
    <subcellularLocation>
        <location evidence="6">Cytoplasm</location>
    </subcellularLocation>
    <subcellularLocation>
        <location evidence="6">Nucleus</location>
    </subcellularLocation>
</comment>
<dbReference type="InterPro" id="IPR023943">
    <property type="entry name" value="Enolase-ppase_E1"/>
</dbReference>
<dbReference type="SFLD" id="SFLDG01133">
    <property type="entry name" value="C1.5.4:_Enolase-phosphatase_Li"/>
    <property type="match status" value="1"/>
</dbReference>
<keyword evidence="4 6" id="KW-0460">Magnesium</keyword>
<comment type="pathway">
    <text evidence="6">Amino-acid biosynthesis; L-methionine biosynthesis via salvage pathway; L-methionine from S-methyl-5-thio-alpha-D-ribose 1-phosphate: step 4/6.</text>
</comment>
<feature type="compositionally biased region" description="Basic and acidic residues" evidence="7">
    <location>
        <begin position="282"/>
        <end position="319"/>
    </location>
</feature>
<comment type="function">
    <text evidence="6">Bifunctional enzyme that catalyzes the enolization of 2,3-diketo-5-methylthiopentyl-1-phosphate (DK-MTP-1-P) into the intermediate 2-hydroxy-3-keto-5-methylthiopentenyl-1-phosphate (HK-MTPenyl-1-P), which is then dephosphorylated to form the acireductone 1,2-dihydroxy-3-keto-5-methylthiopentene (DHK-MTPene).</text>
</comment>
<dbReference type="InterPro" id="IPR023214">
    <property type="entry name" value="HAD_sf"/>
</dbReference>
<protein>
    <recommendedName>
        <fullName evidence="6">Enolase-phosphatase E1</fullName>
        <ecNumber evidence="6">3.1.3.77</ecNumber>
    </recommendedName>
    <alternativeName>
        <fullName evidence="6">2,3-diketo-5-methylthio-1-phosphopentane phosphatase</fullName>
    </alternativeName>
</protein>
<keyword evidence="6" id="KW-0539">Nucleus</keyword>
<comment type="pathway">
    <text evidence="6">Amino-acid biosynthesis; L-methionine biosynthesis via salvage pathway; L-methionine from S-methyl-5-thio-alpha-D-ribose 1-phosphate: step 3/6.</text>
</comment>
<feature type="binding site" evidence="6">
    <location>
        <begin position="155"/>
        <end position="156"/>
    </location>
    <ligand>
        <name>substrate</name>
    </ligand>
</feature>
<reference evidence="8" key="1">
    <citation type="submission" date="2015-09" db="EMBL/GenBank/DDBJ databases">
        <title>Scylla olivacea transcriptome.</title>
        <authorList>
            <person name="Ikhwanuddin M."/>
        </authorList>
    </citation>
    <scope>NUCLEOTIDE SEQUENCE</scope>
</reference>
<dbReference type="CDD" id="cd01629">
    <property type="entry name" value="HAD_EP"/>
    <property type="match status" value="1"/>
</dbReference>
<dbReference type="HAMAP" id="MF_01681">
    <property type="entry name" value="Salvage_MtnC"/>
    <property type="match status" value="1"/>
</dbReference>
<dbReference type="HAMAP" id="MF_03117">
    <property type="entry name" value="Salvage_MtnC_euk"/>
    <property type="match status" value="1"/>
</dbReference>
<dbReference type="GO" id="GO:0005634">
    <property type="term" value="C:nucleus"/>
    <property type="evidence" value="ECO:0007669"/>
    <property type="project" value="UniProtKB-SubCell"/>
</dbReference>
<comment type="subunit">
    <text evidence="6">Monomer.</text>
</comment>
<keyword evidence="6" id="KW-0963">Cytoplasm</keyword>
<dbReference type="SUPFAM" id="SSF56784">
    <property type="entry name" value="HAD-like"/>
    <property type="match status" value="1"/>
</dbReference>
<dbReference type="GO" id="GO:0043874">
    <property type="term" value="F:acireductone synthase activity"/>
    <property type="evidence" value="ECO:0007669"/>
    <property type="project" value="UniProtKB-EC"/>
</dbReference>
<feature type="region of interest" description="Disordered" evidence="7">
    <location>
        <begin position="257"/>
        <end position="319"/>
    </location>
</feature>
<dbReference type="PANTHER" id="PTHR20371">
    <property type="entry name" value="ENOLASE-PHOSPHATASE E1"/>
    <property type="match status" value="1"/>
</dbReference>
<dbReference type="Pfam" id="PF00702">
    <property type="entry name" value="Hydrolase"/>
    <property type="match status" value="1"/>
</dbReference>
<dbReference type="GO" id="GO:0000287">
    <property type="term" value="F:magnesium ion binding"/>
    <property type="evidence" value="ECO:0007669"/>
    <property type="project" value="UniProtKB-UniRule"/>
</dbReference>
<dbReference type="PANTHER" id="PTHR20371:SF1">
    <property type="entry name" value="ENOLASE-PHOSPHATASE E1"/>
    <property type="match status" value="1"/>
</dbReference>
<feature type="binding site" evidence="6">
    <location>
        <position position="23"/>
    </location>
    <ligand>
        <name>Mg(2+)</name>
        <dbReference type="ChEBI" id="CHEBI:18420"/>
    </ligand>
</feature>
<dbReference type="Gene3D" id="1.10.720.60">
    <property type="match status" value="1"/>
</dbReference>
<dbReference type="EC" id="3.1.3.77" evidence="6"/>
<comment type="catalytic activity">
    <reaction evidence="6">
        <text>5-methylsulfanyl-2,3-dioxopentyl phosphate + H2O = 1,2-dihydroxy-5-(methylsulfanyl)pent-1-en-3-one + phosphate</text>
        <dbReference type="Rhea" id="RHEA:21700"/>
        <dbReference type="ChEBI" id="CHEBI:15377"/>
        <dbReference type="ChEBI" id="CHEBI:43474"/>
        <dbReference type="ChEBI" id="CHEBI:49252"/>
        <dbReference type="ChEBI" id="CHEBI:58828"/>
        <dbReference type="EC" id="3.1.3.77"/>
    </reaction>
</comment>
<dbReference type="NCBIfam" id="TIGR01549">
    <property type="entry name" value="HAD-SF-IA-v1"/>
    <property type="match status" value="1"/>
</dbReference>
<name>A0A0P4W3A6_SCYOL</name>
<dbReference type="Gene3D" id="3.40.50.1000">
    <property type="entry name" value="HAD superfamily/HAD-like"/>
    <property type="match status" value="1"/>
</dbReference>
<keyword evidence="1 6" id="KW-0028">Amino-acid biosynthesis</keyword>
<dbReference type="InterPro" id="IPR006439">
    <property type="entry name" value="HAD-SF_hydro_IA"/>
</dbReference>
<feature type="binding site" evidence="6">
    <location>
        <position position="215"/>
    </location>
    <ligand>
        <name>Mg(2+)</name>
        <dbReference type="ChEBI" id="CHEBI:18420"/>
    </ligand>
</feature>
<sequence>MKRHKACVSRIVKDASVILLDIEGTTTSISFVKNELFPYVRREVGQYLQRTWDSEETKEDVAALSRQVEEDVAAGLAGSQALPSTGEREAVIAALVTNVEGMMDADRKVGPLKALQGHMWRSAYQEGAVEGHVYDDVVPALEEWRALGKRIYIYSSGSVEAQKLLFKHSCRGDLLHFFSGHFDTSVGAKVNAQSYRDIVSQLECASGEEVLFITDLEKEAFAAAEAGMRVVVSVREGTAPLTQACLDSFRTITSFAELSQEDPDSPTSSPKKARVEAEDEGKEVKGSGEADAHKNGSKMEGKGVAAKKDEEGDKEAVQK</sequence>
<evidence type="ECO:0000256" key="6">
    <source>
        <dbReference type="HAMAP-Rule" id="MF_03117"/>
    </source>
</evidence>
<evidence type="ECO:0000256" key="1">
    <source>
        <dbReference type="ARBA" id="ARBA00022605"/>
    </source>
</evidence>
<dbReference type="AlphaFoldDB" id="A0A0P4W3A6"/>
<comment type="cofactor">
    <cofactor evidence="6">
        <name>Mg(2+)</name>
        <dbReference type="ChEBI" id="CHEBI:18420"/>
    </cofactor>
    <text evidence="6">Binds 1 Mg(2+) ion per subunit.</text>
</comment>
<dbReference type="EMBL" id="GDRN01075839">
    <property type="protein sequence ID" value="JAI62983.1"/>
    <property type="molecule type" value="Transcribed_RNA"/>
</dbReference>
<dbReference type="GO" id="GO:0005737">
    <property type="term" value="C:cytoplasm"/>
    <property type="evidence" value="ECO:0007669"/>
    <property type="project" value="UniProtKB-SubCell"/>
</dbReference>
<evidence type="ECO:0000313" key="8">
    <source>
        <dbReference type="EMBL" id="JAI62983.1"/>
    </source>
</evidence>
<feature type="binding site" evidence="6">
    <location>
        <position position="21"/>
    </location>
    <ligand>
        <name>Mg(2+)</name>
        <dbReference type="ChEBI" id="CHEBI:18420"/>
    </ligand>
</feature>
<evidence type="ECO:0000256" key="5">
    <source>
        <dbReference type="ARBA" id="ARBA00023167"/>
    </source>
</evidence>
<dbReference type="InterPro" id="IPR036412">
    <property type="entry name" value="HAD-like_sf"/>
</dbReference>
<keyword evidence="5 6" id="KW-0486">Methionine biosynthesis</keyword>
<comment type="similarity">
    <text evidence="6">Belongs to the HAD-like hydrolase superfamily. MasA/MtnC family.</text>
</comment>
<dbReference type="SFLD" id="SFLDS00003">
    <property type="entry name" value="Haloacid_Dehalogenase"/>
    <property type="match status" value="1"/>
</dbReference>
<evidence type="ECO:0000256" key="2">
    <source>
        <dbReference type="ARBA" id="ARBA00022723"/>
    </source>
</evidence>